<dbReference type="Proteomes" id="UP001595765">
    <property type="component" value="Unassembled WGS sequence"/>
</dbReference>
<dbReference type="SUPFAM" id="SSF52317">
    <property type="entry name" value="Class I glutamine amidotransferase-like"/>
    <property type="match status" value="1"/>
</dbReference>
<feature type="domain" description="ThuA-like" evidence="2">
    <location>
        <begin position="41"/>
        <end position="231"/>
    </location>
</feature>
<name>A0ABV8HN19_9ACTN</name>
<gene>
    <name evidence="3" type="ORF">ACFO3J_09410</name>
</gene>
<comment type="caution">
    <text evidence="3">The sequence shown here is derived from an EMBL/GenBank/DDBJ whole genome shotgun (WGS) entry which is preliminary data.</text>
</comment>
<evidence type="ECO:0000259" key="2">
    <source>
        <dbReference type="Pfam" id="PF06283"/>
    </source>
</evidence>
<dbReference type="RefSeq" id="WP_386428010.1">
    <property type="nucleotide sequence ID" value="NZ_JBHSBB010000008.1"/>
</dbReference>
<dbReference type="EMBL" id="JBHSBB010000008">
    <property type="protein sequence ID" value="MFC4031694.1"/>
    <property type="molecule type" value="Genomic_DNA"/>
</dbReference>
<proteinExistence type="predicted"/>
<accession>A0ABV8HN19</accession>
<dbReference type="Gene3D" id="3.40.50.880">
    <property type="match status" value="1"/>
</dbReference>
<evidence type="ECO:0000313" key="4">
    <source>
        <dbReference type="Proteomes" id="UP001595765"/>
    </source>
</evidence>
<keyword evidence="4" id="KW-1185">Reference proteome</keyword>
<dbReference type="Pfam" id="PF06283">
    <property type="entry name" value="ThuA"/>
    <property type="match status" value="1"/>
</dbReference>
<dbReference type="PANTHER" id="PTHR40469">
    <property type="entry name" value="SECRETED GLYCOSYL HYDROLASE"/>
    <property type="match status" value="1"/>
</dbReference>
<dbReference type="InterPro" id="IPR029062">
    <property type="entry name" value="Class_I_gatase-like"/>
</dbReference>
<organism evidence="3 4">
    <name type="scientific">Streptomyces polygonati</name>
    <dbReference type="NCBI Taxonomy" id="1617087"/>
    <lineage>
        <taxon>Bacteria</taxon>
        <taxon>Bacillati</taxon>
        <taxon>Actinomycetota</taxon>
        <taxon>Actinomycetes</taxon>
        <taxon>Kitasatosporales</taxon>
        <taxon>Streptomycetaceae</taxon>
        <taxon>Streptomyces</taxon>
    </lineage>
</organism>
<dbReference type="PANTHER" id="PTHR40469:SF2">
    <property type="entry name" value="GALACTOSE-BINDING DOMAIN-LIKE SUPERFAMILY PROTEIN"/>
    <property type="match status" value="1"/>
</dbReference>
<evidence type="ECO:0000313" key="3">
    <source>
        <dbReference type="EMBL" id="MFC4031694.1"/>
    </source>
</evidence>
<dbReference type="InterPro" id="IPR029010">
    <property type="entry name" value="ThuA-like"/>
</dbReference>
<sequence>MRISQPRHVPDAPPLSTRTTAGRSTALAVISGDDIYEDLFTAASVLQTALTDEGFATRTSLGTAPLDGAADADVIVLYTALGRFTAEQREGLARAVHGGCGLVALHSTTVLASPPDQLDEADRLLAELIGSRYVSHGPLPHESRFGVRLDPGHEVTAGIAPFEVTHEHYRLATAADVRVIAWRETDAGAEPLVHVRQYGDGRVCYIQLGHDLRIWGEPAVRLLVRRAARWACRPDREGD</sequence>
<reference evidence="4" key="1">
    <citation type="journal article" date="2019" name="Int. J. Syst. Evol. Microbiol.">
        <title>The Global Catalogue of Microorganisms (GCM) 10K type strain sequencing project: providing services to taxonomists for standard genome sequencing and annotation.</title>
        <authorList>
            <consortium name="The Broad Institute Genomics Platform"/>
            <consortium name="The Broad Institute Genome Sequencing Center for Infectious Disease"/>
            <person name="Wu L."/>
            <person name="Ma J."/>
        </authorList>
    </citation>
    <scope>NUCLEOTIDE SEQUENCE [LARGE SCALE GENOMIC DNA]</scope>
    <source>
        <strain evidence="4">CGMCC 4.7237</strain>
    </source>
</reference>
<feature type="region of interest" description="Disordered" evidence="1">
    <location>
        <begin position="1"/>
        <end position="20"/>
    </location>
</feature>
<evidence type="ECO:0000256" key="1">
    <source>
        <dbReference type="SAM" id="MobiDB-lite"/>
    </source>
</evidence>
<protein>
    <submittedName>
        <fullName evidence="3">ThuA domain-containing protein</fullName>
    </submittedName>
</protein>